<dbReference type="EMBL" id="PVNL01000155">
    <property type="protein sequence ID" value="PRP92665.1"/>
    <property type="molecule type" value="Genomic_DNA"/>
</dbReference>
<name>A0A2S9XIG7_9BACT</name>
<dbReference type="RefSeq" id="WP_106094906.1">
    <property type="nucleotide sequence ID" value="NZ_PVNL01000155.1"/>
</dbReference>
<dbReference type="AlphaFoldDB" id="A0A2S9XIG7"/>
<protein>
    <recommendedName>
        <fullName evidence="3">Baseplate protein J-like domain-containing protein</fullName>
    </recommendedName>
</protein>
<proteinExistence type="predicted"/>
<gene>
    <name evidence="1" type="ORF">ENSA7_81540</name>
</gene>
<evidence type="ECO:0000313" key="2">
    <source>
        <dbReference type="Proteomes" id="UP000238823"/>
    </source>
</evidence>
<sequence>MTEDRLTLLCAQTVLTGIDFIAVDDPALQTVLNVYFLIDPLAGLDPDFNEDLNLDLSIMRIWAPSGGRKVVEPKILSANWVDDGALPTPRTYLQITVDQPGDFSLYRFSIDHAQVDYHFSRVDFSFKQACPTTLDCKPRPTDDSCPQPADPLQLNPLARDFVSLRQALLDYTSQKYPSWTHRSQADVGVMMLEVMAAIGDEFNYIKDRFTREGVLDELSQRRSLRQLLRLLDYEVHDGRSPSTVLELDVADGESDDELEVLAGTRVWAHRLGESPITFELGEGIADYRTKPLGDPRSFTVKKAWNTIAVHEPDGAKPTLAKGTTQLFLIGWMAPESSWVTQQRTLVLHEDPTDGSTPKRHLVHVTEYEQMTDELADLVDGSVTRVAWSKSEALPCAMVIANMSVKGNVVPATAGESFEEFFSVRGDGTLTDVVERQGPLDNQANTRNPLFRYSPAACEALRLGWLGALASSSPEVELQAVNADQDSTWDLERQWTWRRTLLDSTSNDEHFTIEDGTWRRTVGYRMPDGSELVHRDWAANAGYTLRFGDGEFGLVPAEQTIFRLRYRSGPGASANVNAGTIVHLVHPVDGGLADDTRLSAVSNPFDLVDGLEPEDMQRAKFLGPDAFRHDTFSAVTPADYQRLAETLDWVQQANATFRWTGSWLTIFVAVDPIGTFEITRAQQSELEDLMDCVRQIGRDVHVIKPDYIDLDVKVRVCMQPGYYAGQVEAAVLEALTGPGGFFSADKFSFGTPLRRSPLVARIQSIAGVRAVTQIRLRAREKTGEFEFADSEFEVGAGQIVRVVNDPTLPEQGTVIVSVGEVV</sequence>
<reference evidence="1 2" key="1">
    <citation type="submission" date="2018-03" db="EMBL/GenBank/DDBJ databases">
        <title>Draft Genome Sequences of the Obligatory Marine Myxobacteria Enhygromyxa salina SWB007.</title>
        <authorList>
            <person name="Poehlein A."/>
            <person name="Moghaddam J.A."/>
            <person name="Harms H."/>
            <person name="Alanjari M."/>
            <person name="Koenig G.M."/>
            <person name="Daniel R."/>
            <person name="Schaeberle T.F."/>
        </authorList>
    </citation>
    <scope>NUCLEOTIDE SEQUENCE [LARGE SCALE GENOMIC DNA]</scope>
    <source>
        <strain evidence="1 2">SWB007</strain>
    </source>
</reference>
<accession>A0A2S9XIG7</accession>
<evidence type="ECO:0008006" key="3">
    <source>
        <dbReference type="Google" id="ProtNLM"/>
    </source>
</evidence>
<evidence type="ECO:0000313" key="1">
    <source>
        <dbReference type="EMBL" id="PRP92665.1"/>
    </source>
</evidence>
<dbReference type="Proteomes" id="UP000238823">
    <property type="component" value="Unassembled WGS sequence"/>
</dbReference>
<comment type="caution">
    <text evidence="1">The sequence shown here is derived from an EMBL/GenBank/DDBJ whole genome shotgun (WGS) entry which is preliminary data.</text>
</comment>
<organism evidence="1 2">
    <name type="scientific">Enhygromyxa salina</name>
    <dbReference type="NCBI Taxonomy" id="215803"/>
    <lineage>
        <taxon>Bacteria</taxon>
        <taxon>Pseudomonadati</taxon>
        <taxon>Myxococcota</taxon>
        <taxon>Polyangia</taxon>
        <taxon>Nannocystales</taxon>
        <taxon>Nannocystaceae</taxon>
        <taxon>Enhygromyxa</taxon>
    </lineage>
</organism>
<dbReference type="OrthoDB" id="9796131at2"/>